<dbReference type="EMBL" id="FQ790302">
    <property type="protein sequence ID" value="CCD49401.1"/>
    <property type="molecule type" value="Genomic_DNA"/>
</dbReference>
<dbReference type="AlphaFoldDB" id="G2YA24"/>
<accession>G2YA24</accession>
<reference evidence="2" key="1">
    <citation type="journal article" date="2011" name="PLoS Genet.">
        <title>Genomic analysis of the necrotrophic fungal pathogens Sclerotinia sclerotiorum and Botrytis cinerea.</title>
        <authorList>
            <person name="Amselem J."/>
            <person name="Cuomo C.A."/>
            <person name="van Kan J.A."/>
            <person name="Viaud M."/>
            <person name="Benito E.P."/>
            <person name="Couloux A."/>
            <person name="Coutinho P.M."/>
            <person name="de Vries R.P."/>
            <person name="Dyer P.S."/>
            <person name="Fillinger S."/>
            <person name="Fournier E."/>
            <person name="Gout L."/>
            <person name="Hahn M."/>
            <person name="Kohn L."/>
            <person name="Lapalu N."/>
            <person name="Plummer K.M."/>
            <person name="Pradier J.M."/>
            <person name="Quevillon E."/>
            <person name="Sharon A."/>
            <person name="Simon A."/>
            <person name="ten Have A."/>
            <person name="Tudzynski B."/>
            <person name="Tudzynski P."/>
            <person name="Wincker P."/>
            <person name="Andrew M."/>
            <person name="Anthouard V."/>
            <person name="Beever R.E."/>
            <person name="Beffa R."/>
            <person name="Benoit I."/>
            <person name="Bouzid O."/>
            <person name="Brault B."/>
            <person name="Chen Z."/>
            <person name="Choquer M."/>
            <person name="Collemare J."/>
            <person name="Cotton P."/>
            <person name="Danchin E.G."/>
            <person name="Da Silva C."/>
            <person name="Gautier A."/>
            <person name="Giraud C."/>
            <person name="Giraud T."/>
            <person name="Gonzalez C."/>
            <person name="Grossetete S."/>
            <person name="Guldener U."/>
            <person name="Henrissat B."/>
            <person name="Howlett B.J."/>
            <person name="Kodira C."/>
            <person name="Kretschmer M."/>
            <person name="Lappartient A."/>
            <person name="Leroch M."/>
            <person name="Levis C."/>
            <person name="Mauceli E."/>
            <person name="Neuveglise C."/>
            <person name="Oeser B."/>
            <person name="Pearson M."/>
            <person name="Poulain J."/>
            <person name="Poussereau N."/>
            <person name="Quesneville H."/>
            <person name="Rascle C."/>
            <person name="Schumacher J."/>
            <person name="Segurens B."/>
            <person name="Sexton A."/>
            <person name="Silva E."/>
            <person name="Sirven C."/>
            <person name="Soanes D.M."/>
            <person name="Talbot N.J."/>
            <person name="Templeton M."/>
            <person name="Yandava C."/>
            <person name="Yarden O."/>
            <person name="Zeng Q."/>
            <person name="Rollins J.A."/>
            <person name="Lebrun M.H."/>
            <person name="Dickman M."/>
        </authorList>
    </citation>
    <scope>NUCLEOTIDE SEQUENCE [LARGE SCALE GENOMIC DNA]</scope>
    <source>
        <strain evidence="2">T4</strain>
    </source>
</reference>
<evidence type="ECO:0000313" key="2">
    <source>
        <dbReference type="Proteomes" id="UP000008177"/>
    </source>
</evidence>
<evidence type="ECO:0000313" key="1">
    <source>
        <dbReference type="EMBL" id="CCD49401.1"/>
    </source>
</evidence>
<organism evidence="1 2">
    <name type="scientific">Botryotinia fuckeliana (strain T4)</name>
    <name type="common">Noble rot fungus</name>
    <name type="synonym">Botrytis cinerea</name>
    <dbReference type="NCBI Taxonomy" id="999810"/>
    <lineage>
        <taxon>Eukaryota</taxon>
        <taxon>Fungi</taxon>
        <taxon>Dikarya</taxon>
        <taxon>Ascomycota</taxon>
        <taxon>Pezizomycotina</taxon>
        <taxon>Leotiomycetes</taxon>
        <taxon>Helotiales</taxon>
        <taxon>Sclerotiniaceae</taxon>
        <taxon>Botrytis</taxon>
    </lineage>
</organism>
<protein>
    <submittedName>
        <fullName evidence="1">Uncharacterized protein</fullName>
    </submittedName>
</protein>
<sequence>MLAINGRKDAFPSIVSWISSRDEAFEARGVIHVKRQAIVRWKGDAAYGVGIAVIGLV</sequence>
<proteinExistence type="predicted"/>
<dbReference type="HOGENOM" id="CLU_2996291_0_0_1"/>
<dbReference type="Proteomes" id="UP000008177">
    <property type="component" value="Unplaced contigs"/>
</dbReference>
<name>G2YA24_BOTF4</name>
<dbReference type="InParanoid" id="G2YA24"/>
<gene>
    <name evidence="1" type="ORF">BofuT4_uP027710.1</name>
</gene>